<feature type="repeat" description="WD" evidence="3">
    <location>
        <begin position="753"/>
        <end position="794"/>
    </location>
</feature>
<feature type="repeat" description="WD" evidence="3">
    <location>
        <begin position="1130"/>
        <end position="1171"/>
    </location>
</feature>
<dbReference type="SUPFAM" id="SSF50978">
    <property type="entry name" value="WD40 repeat-like"/>
    <property type="match status" value="2"/>
</dbReference>
<dbReference type="PANTHER" id="PTHR19879:SF9">
    <property type="entry name" value="TRANSCRIPTION INITIATION FACTOR TFIID SUBUNIT 5"/>
    <property type="match status" value="1"/>
</dbReference>
<dbReference type="InterPro" id="IPR002182">
    <property type="entry name" value="NB-ARC"/>
</dbReference>
<dbReference type="Pfam" id="PF00400">
    <property type="entry name" value="WD40"/>
    <property type="match status" value="9"/>
</dbReference>
<dbReference type="PRINTS" id="PR00364">
    <property type="entry name" value="DISEASERSIST"/>
</dbReference>
<dbReference type="CDD" id="cd00200">
    <property type="entry name" value="WD40"/>
    <property type="match status" value="2"/>
</dbReference>
<dbReference type="Pfam" id="PF26355">
    <property type="entry name" value="HTH_VMAP-M9"/>
    <property type="match status" value="1"/>
</dbReference>
<evidence type="ECO:0000313" key="8">
    <source>
        <dbReference type="Proteomes" id="UP001384579"/>
    </source>
</evidence>
<feature type="repeat" description="WD" evidence="3">
    <location>
        <begin position="1004"/>
        <end position="1045"/>
    </location>
</feature>
<dbReference type="InterPro" id="IPR036322">
    <property type="entry name" value="WD40_repeat_dom_sf"/>
</dbReference>
<feature type="repeat" description="WD" evidence="3">
    <location>
        <begin position="669"/>
        <end position="710"/>
    </location>
</feature>
<dbReference type="PRINTS" id="PR00320">
    <property type="entry name" value="GPROTEINBRPT"/>
</dbReference>
<accession>A0ABU8YJK0</accession>
<dbReference type="InterPro" id="IPR020472">
    <property type="entry name" value="WD40_PAC1"/>
</dbReference>
<protein>
    <submittedName>
        <fullName evidence="7">NB-ARC domain-containing protein</fullName>
    </submittedName>
</protein>
<dbReference type="Pfam" id="PF00931">
    <property type="entry name" value="NB-ARC"/>
    <property type="match status" value="1"/>
</dbReference>
<reference evidence="7 8" key="1">
    <citation type="journal article" date="2020" name="Harmful Algae">
        <title>Molecular and morphological characterization of a novel dihydroanatoxin-a producing Microcoleus species (cyanobacteria) from the Russian River, California, USA.</title>
        <authorList>
            <person name="Conklin K.Y."/>
            <person name="Stancheva R."/>
            <person name="Otten T.G."/>
            <person name="Fadness R."/>
            <person name="Boyer G.L."/>
            <person name="Read B."/>
            <person name="Zhang X."/>
            <person name="Sheath R.G."/>
        </authorList>
    </citation>
    <scope>NUCLEOTIDE SEQUENCE [LARGE SCALE GENOMIC DNA]</scope>
    <source>
        <strain evidence="7 8">PTRS2</strain>
    </source>
</reference>
<feature type="domain" description="vWA-MoxR associated protein N-terminal HTH" evidence="6">
    <location>
        <begin position="1"/>
        <end position="81"/>
    </location>
</feature>
<dbReference type="Pfam" id="PF23414">
    <property type="entry name" value="Beta-prop_EML_2"/>
    <property type="match status" value="1"/>
</dbReference>
<dbReference type="PROSITE" id="PS00678">
    <property type="entry name" value="WD_REPEATS_1"/>
    <property type="match status" value="7"/>
</dbReference>
<evidence type="ECO:0000256" key="3">
    <source>
        <dbReference type="PROSITE-ProRule" id="PRU00221"/>
    </source>
</evidence>
<dbReference type="Proteomes" id="UP001384579">
    <property type="component" value="Unassembled WGS sequence"/>
</dbReference>
<feature type="repeat" description="WD" evidence="3">
    <location>
        <begin position="1088"/>
        <end position="1129"/>
    </location>
</feature>
<dbReference type="PROSITE" id="PS50294">
    <property type="entry name" value="WD_REPEATS_REGION"/>
    <property type="match status" value="12"/>
</dbReference>
<dbReference type="InterPro" id="IPR058651">
    <property type="entry name" value="HTH_VMAP-M9"/>
</dbReference>
<evidence type="ECO:0000313" key="7">
    <source>
        <dbReference type="EMBL" id="MEK0184529.1"/>
    </source>
</evidence>
<feature type="repeat" description="WD" evidence="3">
    <location>
        <begin position="962"/>
        <end position="1003"/>
    </location>
</feature>
<feature type="repeat" description="WD" evidence="3">
    <location>
        <begin position="1046"/>
        <end position="1087"/>
    </location>
</feature>
<dbReference type="InterPro" id="IPR001680">
    <property type="entry name" value="WD40_rpt"/>
</dbReference>
<comment type="caution">
    <text evidence="7">The sequence shown here is derived from an EMBL/GenBank/DDBJ whole genome shotgun (WGS) entry which is preliminary data.</text>
</comment>
<dbReference type="SUPFAM" id="SSF141571">
    <property type="entry name" value="Pentapeptide repeat-like"/>
    <property type="match status" value="1"/>
</dbReference>
<gene>
    <name evidence="7" type="ORF">WMG39_06625</name>
</gene>
<keyword evidence="8" id="KW-1185">Reference proteome</keyword>
<dbReference type="SUPFAM" id="SSF52540">
    <property type="entry name" value="P-loop containing nucleoside triphosphate hydrolases"/>
    <property type="match status" value="1"/>
</dbReference>
<evidence type="ECO:0000256" key="1">
    <source>
        <dbReference type="ARBA" id="ARBA00022574"/>
    </source>
</evidence>
<dbReference type="Gene3D" id="2.130.10.10">
    <property type="entry name" value="YVTN repeat-like/Quinoprotein amine dehydrogenase"/>
    <property type="match status" value="6"/>
</dbReference>
<dbReference type="Gene3D" id="3.40.50.300">
    <property type="entry name" value="P-loop containing nucleotide triphosphate hydrolases"/>
    <property type="match status" value="1"/>
</dbReference>
<proteinExistence type="predicted"/>
<evidence type="ECO:0000259" key="6">
    <source>
        <dbReference type="Pfam" id="PF26355"/>
    </source>
</evidence>
<feature type="repeat" description="WD" evidence="3">
    <location>
        <begin position="627"/>
        <end position="662"/>
    </location>
</feature>
<dbReference type="InterPro" id="IPR015943">
    <property type="entry name" value="WD40/YVTN_repeat-like_dom_sf"/>
</dbReference>
<dbReference type="RefSeq" id="WP_340520074.1">
    <property type="nucleotide sequence ID" value="NZ_JBBLXS010000057.1"/>
</dbReference>
<dbReference type="SMART" id="SM00320">
    <property type="entry name" value="WD40"/>
    <property type="match status" value="14"/>
</dbReference>
<dbReference type="EMBL" id="JBBLXS010000057">
    <property type="protein sequence ID" value="MEK0184529.1"/>
    <property type="molecule type" value="Genomic_DNA"/>
</dbReference>
<feature type="repeat" description="WD" evidence="3">
    <location>
        <begin position="711"/>
        <end position="752"/>
    </location>
</feature>
<feature type="repeat" description="WD" evidence="3">
    <location>
        <begin position="594"/>
        <end position="626"/>
    </location>
</feature>
<feature type="repeat" description="WD" evidence="3">
    <location>
        <begin position="837"/>
        <end position="878"/>
    </location>
</feature>
<feature type="repeat" description="WD" evidence="3">
    <location>
        <begin position="920"/>
        <end position="961"/>
    </location>
</feature>
<dbReference type="InterPro" id="IPR027417">
    <property type="entry name" value="P-loop_NTPase"/>
</dbReference>
<keyword evidence="2" id="KW-0677">Repeat</keyword>
<evidence type="ECO:0000256" key="2">
    <source>
        <dbReference type="ARBA" id="ARBA00022737"/>
    </source>
</evidence>
<feature type="repeat" description="WD" evidence="3">
    <location>
        <begin position="879"/>
        <end position="918"/>
    </location>
</feature>
<dbReference type="PROSITE" id="PS50082">
    <property type="entry name" value="WD_REPEATS_2"/>
    <property type="match status" value="14"/>
</dbReference>
<feature type="domain" description="EML-like second beta-propeller" evidence="5">
    <location>
        <begin position="1011"/>
        <end position="1170"/>
    </location>
</feature>
<keyword evidence="1 3" id="KW-0853">WD repeat</keyword>
<evidence type="ECO:0000259" key="4">
    <source>
        <dbReference type="Pfam" id="PF00931"/>
    </source>
</evidence>
<dbReference type="InterPro" id="IPR019775">
    <property type="entry name" value="WD40_repeat_CS"/>
</dbReference>
<dbReference type="PANTHER" id="PTHR19879">
    <property type="entry name" value="TRANSCRIPTION INITIATION FACTOR TFIID"/>
    <property type="match status" value="1"/>
</dbReference>
<dbReference type="InterPro" id="IPR055442">
    <property type="entry name" value="Beta-prop_EML-like_2nd"/>
</dbReference>
<organism evidence="7 8">
    <name type="scientific">Microcoleus anatoxicus PTRS2</name>
    <dbReference type="NCBI Taxonomy" id="2705321"/>
    <lineage>
        <taxon>Bacteria</taxon>
        <taxon>Bacillati</taxon>
        <taxon>Cyanobacteriota</taxon>
        <taxon>Cyanophyceae</taxon>
        <taxon>Oscillatoriophycideae</taxon>
        <taxon>Oscillatoriales</taxon>
        <taxon>Microcoleaceae</taxon>
        <taxon>Microcoleus</taxon>
        <taxon>Microcoleus anatoxicus</taxon>
    </lineage>
</organism>
<sequence length="1208" mass="133139">MTIDEALLFLDSVLKQEHLNDIQILVLRQTWEGHSYPEIAKSAGYDAEYIKFVGFQLWKVLSRVCGEKVTKSNFQSVLRRQAQQAQLAVPLPNSQINRNINEQVDRSGPIADRATIDLTKLNKTINWGEAIDVSIFYGRAEEIALLEKWLIVDRCRLVTLLGMGGIGKTSLSIKLAERIQEQFDYIIWHSLRNAPSLLDLLLELIQFLSHQQETNLPDTVDGRISRLIHYLRQHRCLLILDNMESILQEEERTGCYREGYEGYGQLLRCVAEINHKSTLLLTSREKPIGLAAQEGESLPVRSLQLKGLSTPKARIFFQRIGSFQGSDSEWDILISHYGGNPLALKMVAPAIRDFFDSSLPKFLELLNQGTLVFDDIRNLLDRQFNRLLDLEKKVMYWLAINREPVSAAELQQDLVAKLTVKELLEVLDSLLRHSLIEKTSDGYTQQPVVMEYMTQRLIEQVCTEIATSKIALLRSHAILKATAKEYIRDTQASLILKPIADRLFFSFERQQILENQLKPILASLRGKPTLETGYVAGNIINLLCQMQTDLSGWDFSNLTVWQAYLPDTNLHCVNFAGADLANSVFAEVLGSGLSIAFSPDGKLLAMSDTNSEIHLWQMPEFRLLRTDKEYGSIVLSAAFSPDGKTFATAGSNGTINCWDVSSWSIRQILQGNHSSVLGVAFSPDGKMLASGIGDGTVRFWDWSNGRCLLTLAAHKSQAWSIAFSPQGNILASGGDDGILKLWDVATGQCLKMFESDSSQIRSVAFSPDGKMVARGGADCSIALWDINTGELVRICSGHSQIVVCVAFSPNGQILASCSEDSTVRLWEVASGECLKTLQAHTSRVSSVAFRPDGKILASTGEDCTVRLWDVRRGYCLKTVFGQSNPVNSVVFSPDGQTLASSDRAVRLWNIKTGKCLKTIQDGHTNRLKSIAFSPNGDLLASGFSDTTVRLWDAMTGECLQSLEGHSAWVWGGAISPDGKMLASFSADQTIELWDISTGQCLYTCTEHQSWVMGIAFSPSGDILASASTDKTVKLWDVSTGKVLSTLMGNSGWVWSVAFSPDGNILASSNSDGSIKFWDIHTGECLTSIEGHDGIVSSVIFSPDGTLLASGGHDQTVRVWDARTNNCLQVLRGHENLVWCVAFSLDGQILASSSQDETIKFWDAVTGDCIKTLPVPKPYEGLNIAGVKGVTEATGAMLKTLGAVEVSRS</sequence>
<name>A0ABU8YJK0_9CYAN</name>
<feature type="repeat" description="WD" evidence="3">
    <location>
        <begin position="795"/>
        <end position="836"/>
    </location>
</feature>
<feature type="domain" description="NB-ARC" evidence="4">
    <location>
        <begin position="146"/>
        <end position="288"/>
    </location>
</feature>
<evidence type="ECO:0000259" key="5">
    <source>
        <dbReference type="Pfam" id="PF23414"/>
    </source>
</evidence>